<reference evidence="2 3" key="1">
    <citation type="journal article" date="2023" name="Mol. Phylogenet. Evol.">
        <title>Genome-scale phylogeny and comparative genomics of the fungal order Sordariales.</title>
        <authorList>
            <person name="Hensen N."/>
            <person name="Bonometti L."/>
            <person name="Westerberg I."/>
            <person name="Brannstrom I.O."/>
            <person name="Guillou S."/>
            <person name="Cros-Aarteil S."/>
            <person name="Calhoun S."/>
            <person name="Haridas S."/>
            <person name="Kuo A."/>
            <person name="Mondo S."/>
            <person name="Pangilinan J."/>
            <person name="Riley R."/>
            <person name="LaButti K."/>
            <person name="Andreopoulos B."/>
            <person name="Lipzen A."/>
            <person name="Chen C."/>
            <person name="Yan M."/>
            <person name="Daum C."/>
            <person name="Ng V."/>
            <person name="Clum A."/>
            <person name="Steindorff A."/>
            <person name="Ohm R.A."/>
            <person name="Martin F."/>
            <person name="Silar P."/>
            <person name="Natvig D.O."/>
            <person name="Lalanne C."/>
            <person name="Gautier V."/>
            <person name="Ament-Velasquez S.L."/>
            <person name="Kruys A."/>
            <person name="Hutchinson M.I."/>
            <person name="Powell A.J."/>
            <person name="Barry K."/>
            <person name="Miller A.N."/>
            <person name="Grigoriev I.V."/>
            <person name="Debuchy R."/>
            <person name="Gladieux P."/>
            <person name="Hiltunen Thoren M."/>
            <person name="Johannesson H."/>
        </authorList>
    </citation>
    <scope>NUCLEOTIDE SEQUENCE [LARGE SCALE GENOMIC DNA]</scope>
    <source>
        <strain evidence="2 3">FGSC 10403</strain>
    </source>
</reference>
<evidence type="ECO:0000256" key="1">
    <source>
        <dbReference type="SAM" id="MobiDB-lite"/>
    </source>
</evidence>
<dbReference type="EMBL" id="JAULSX010000001">
    <property type="protein sequence ID" value="KAK3499723.1"/>
    <property type="molecule type" value="Genomic_DNA"/>
</dbReference>
<evidence type="ECO:0000313" key="3">
    <source>
        <dbReference type="Proteomes" id="UP001285908"/>
    </source>
</evidence>
<organism evidence="2 3">
    <name type="scientific">Neurospora hispaniola</name>
    <dbReference type="NCBI Taxonomy" id="588809"/>
    <lineage>
        <taxon>Eukaryota</taxon>
        <taxon>Fungi</taxon>
        <taxon>Dikarya</taxon>
        <taxon>Ascomycota</taxon>
        <taxon>Pezizomycotina</taxon>
        <taxon>Sordariomycetes</taxon>
        <taxon>Sordariomycetidae</taxon>
        <taxon>Sordariales</taxon>
        <taxon>Sordariaceae</taxon>
        <taxon>Neurospora</taxon>
    </lineage>
</organism>
<keyword evidence="3" id="KW-1185">Reference proteome</keyword>
<feature type="compositionally biased region" description="Polar residues" evidence="1">
    <location>
        <begin position="90"/>
        <end position="102"/>
    </location>
</feature>
<protein>
    <submittedName>
        <fullName evidence="2">Uncharacterized protein</fullName>
    </submittedName>
</protein>
<sequence>MTYFCKSRFRKRHPIMFRGSTSNRYTWTGHVAPKDVQVRHNDMVGRSTLASRQITAFRSGVETSLTAMSDGRATGERSPTAHTRLDRQKQASTPATLGNTQFLPAKTGRDDAPHGAFDRPHNLTMMVTNCEN</sequence>
<dbReference type="Proteomes" id="UP001285908">
    <property type="component" value="Unassembled WGS sequence"/>
</dbReference>
<proteinExistence type="predicted"/>
<feature type="compositionally biased region" description="Basic and acidic residues" evidence="1">
    <location>
        <begin position="107"/>
        <end position="119"/>
    </location>
</feature>
<accession>A0AAJ0IG62</accession>
<dbReference type="AlphaFoldDB" id="A0AAJ0IG62"/>
<dbReference type="GeneID" id="87872094"/>
<feature type="region of interest" description="Disordered" evidence="1">
    <location>
        <begin position="63"/>
        <end position="119"/>
    </location>
</feature>
<dbReference type="RefSeq" id="XP_062697356.1">
    <property type="nucleotide sequence ID" value="XM_062834472.1"/>
</dbReference>
<name>A0AAJ0IG62_9PEZI</name>
<comment type="caution">
    <text evidence="2">The sequence shown here is derived from an EMBL/GenBank/DDBJ whole genome shotgun (WGS) entry which is preliminary data.</text>
</comment>
<evidence type="ECO:0000313" key="2">
    <source>
        <dbReference type="EMBL" id="KAK3499723.1"/>
    </source>
</evidence>
<gene>
    <name evidence="2" type="ORF">B0T23DRAFT_308531</name>
</gene>